<comment type="caution">
    <text evidence="1">The sequence shown here is derived from an EMBL/GenBank/DDBJ whole genome shotgun (WGS) entry which is preliminary data.</text>
</comment>
<name>A0A366H2Q1_9BURK</name>
<dbReference type="Proteomes" id="UP000253628">
    <property type="component" value="Unassembled WGS sequence"/>
</dbReference>
<dbReference type="EMBL" id="QNRQ01000016">
    <property type="protein sequence ID" value="RBP35570.1"/>
    <property type="molecule type" value="Genomic_DNA"/>
</dbReference>
<organism evidence="1 2">
    <name type="scientific">Eoetvoesiella caeni</name>
    <dbReference type="NCBI Taxonomy" id="645616"/>
    <lineage>
        <taxon>Bacteria</taxon>
        <taxon>Pseudomonadati</taxon>
        <taxon>Pseudomonadota</taxon>
        <taxon>Betaproteobacteria</taxon>
        <taxon>Burkholderiales</taxon>
        <taxon>Alcaligenaceae</taxon>
        <taxon>Eoetvoesiella</taxon>
    </lineage>
</organism>
<proteinExistence type="predicted"/>
<evidence type="ECO:0000313" key="1">
    <source>
        <dbReference type="EMBL" id="RBP35570.1"/>
    </source>
</evidence>
<dbReference type="RefSeq" id="WP_113934944.1">
    <property type="nucleotide sequence ID" value="NZ_JACCEU010000012.1"/>
</dbReference>
<reference evidence="1 2" key="1">
    <citation type="submission" date="2018-06" db="EMBL/GenBank/DDBJ databases">
        <title>Genomic Encyclopedia of Type Strains, Phase IV (KMG-IV): sequencing the most valuable type-strain genomes for metagenomic binning, comparative biology and taxonomic classification.</title>
        <authorList>
            <person name="Goeker M."/>
        </authorList>
    </citation>
    <scope>NUCLEOTIDE SEQUENCE [LARGE SCALE GENOMIC DNA]</scope>
    <source>
        <strain evidence="1 2">DSM 25520</strain>
    </source>
</reference>
<dbReference type="AlphaFoldDB" id="A0A366H2Q1"/>
<keyword evidence="2" id="KW-1185">Reference proteome</keyword>
<gene>
    <name evidence="1" type="ORF">DFR37_1167</name>
</gene>
<dbReference type="Pfam" id="PF18855">
    <property type="entry name" value="baeRF_family11"/>
    <property type="match status" value="1"/>
</dbReference>
<sequence>MLYVDIPTRNEFTLLADKRADACVSIYLKTTPVTQNAQASRIQMGNLIKEAQAQLEETAFDKRRLGALLDGLNDLLDDDKFWRFQANSLAVFATPDSIRTYRLANDLVSMAQVADRYHLKPLFRAITFPHSAFILALSENAVRLLEMNADLPAVELKVPGLPKDVASSVGRAPNNERVFSGRIRGMEGHNVRLQQYVREVDAALRPILAGRETSLVLAATGRLADVFKQICSYSNLLPETIAESPDHLTEAELTARTRPVLDNAYVQQITDIKALFEKRAGERRTTTDISDAARAATFGAIQTLLVNIDSVVAGFVDDETGAVSFADKDDAKAYGVIDEITARAFSSGAVVLGVRKEDIPGGHDLAAILRYPH</sequence>
<protein>
    <submittedName>
        <fullName evidence="1">Uncharacterized protein</fullName>
    </submittedName>
</protein>
<dbReference type="InterPro" id="IPR041638">
    <property type="entry name" value="BaeRF_family11"/>
</dbReference>
<dbReference type="OrthoDB" id="242138at2"/>
<evidence type="ECO:0000313" key="2">
    <source>
        <dbReference type="Proteomes" id="UP000253628"/>
    </source>
</evidence>
<accession>A0A366H2Q1</accession>